<feature type="compositionally biased region" description="Low complexity" evidence="1">
    <location>
        <begin position="1202"/>
        <end position="1236"/>
    </location>
</feature>
<feature type="compositionally biased region" description="Low complexity" evidence="1">
    <location>
        <begin position="802"/>
        <end position="836"/>
    </location>
</feature>
<feature type="compositionally biased region" description="Low complexity" evidence="1">
    <location>
        <begin position="1004"/>
        <end position="1066"/>
    </location>
</feature>
<feature type="compositionally biased region" description="Polar residues" evidence="1">
    <location>
        <begin position="758"/>
        <end position="771"/>
    </location>
</feature>
<evidence type="ECO:0000313" key="3">
    <source>
        <dbReference type="Proteomes" id="UP000001396"/>
    </source>
</evidence>
<feature type="compositionally biased region" description="Polar residues" evidence="1">
    <location>
        <begin position="909"/>
        <end position="918"/>
    </location>
</feature>
<feature type="compositionally biased region" description="Polar residues" evidence="1">
    <location>
        <begin position="1184"/>
        <end position="1196"/>
    </location>
</feature>
<evidence type="ECO:0000313" key="2">
    <source>
        <dbReference type="EMBL" id="EFA86684.1"/>
    </source>
</evidence>
<feature type="region of interest" description="Disordered" evidence="1">
    <location>
        <begin position="632"/>
        <end position="1450"/>
    </location>
</feature>
<comment type="caution">
    <text evidence="2">The sequence shown here is derived from an EMBL/GenBank/DDBJ whole genome shotgun (WGS) entry which is preliminary data.</text>
</comment>
<gene>
    <name evidence="2" type="ORF">PPL_00486</name>
</gene>
<feature type="compositionally biased region" description="Low complexity" evidence="1">
    <location>
        <begin position="919"/>
        <end position="931"/>
    </location>
</feature>
<evidence type="ECO:0000256" key="1">
    <source>
        <dbReference type="SAM" id="MobiDB-lite"/>
    </source>
</evidence>
<feature type="compositionally biased region" description="Low complexity" evidence="1">
    <location>
        <begin position="1126"/>
        <end position="1179"/>
    </location>
</feature>
<dbReference type="EMBL" id="ADBJ01000002">
    <property type="protein sequence ID" value="EFA86684.1"/>
    <property type="molecule type" value="Genomic_DNA"/>
</dbReference>
<feature type="compositionally biased region" description="Polar residues" evidence="1">
    <location>
        <begin position="837"/>
        <end position="846"/>
    </location>
</feature>
<feature type="compositionally biased region" description="Low complexity" evidence="1">
    <location>
        <begin position="883"/>
        <end position="908"/>
    </location>
</feature>
<name>D3AWL1_HETP5</name>
<dbReference type="SUPFAM" id="SSF117074">
    <property type="entry name" value="Hypothetical protein PA1324"/>
    <property type="match status" value="1"/>
</dbReference>
<proteinExistence type="predicted"/>
<feature type="compositionally biased region" description="Polar residues" evidence="1">
    <location>
        <begin position="867"/>
        <end position="882"/>
    </location>
</feature>
<feature type="compositionally biased region" description="Low complexity" evidence="1">
    <location>
        <begin position="847"/>
        <end position="859"/>
    </location>
</feature>
<feature type="compositionally biased region" description="Low complexity" evidence="1">
    <location>
        <begin position="1272"/>
        <end position="1450"/>
    </location>
</feature>
<accession>D3AWL1</accession>
<dbReference type="RefSeq" id="XP_020438788.1">
    <property type="nucleotide sequence ID" value="XM_020571514.1"/>
</dbReference>
<feature type="compositionally biased region" description="Low complexity" evidence="1">
    <location>
        <begin position="719"/>
        <end position="757"/>
    </location>
</feature>
<feature type="compositionally biased region" description="Low complexity" evidence="1">
    <location>
        <begin position="1245"/>
        <end position="1265"/>
    </location>
</feature>
<dbReference type="Proteomes" id="UP000001396">
    <property type="component" value="Unassembled WGS sequence"/>
</dbReference>
<feature type="compositionally biased region" description="Low complexity" evidence="1">
    <location>
        <begin position="1075"/>
        <end position="1117"/>
    </location>
</feature>
<feature type="compositionally biased region" description="Low complexity" evidence="1">
    <location>
        <begin position="680"/>
        <end position="696"/>
    </location>
</feature>
<feature type="region of interest" description="Disordered" evidence="1">
    <location>
        <begin position="1484"/>
        <end position="1538"/>
    </location>
</feature>
<reference evidence="2 3" key="1">
    <citation type="journal article" date="2011" name="Genome Res.">
        <title>Phylogeny-wide analysis of social amoeba genomes highlights ancient origins for complex intercellular communication.</title>
        <authorList>
            <person name="Heidel A.J."/>
            <person name="Lawal H.M."/>
            <person name="Felder M."/>
            <person name="Schilde C."/>
            <person name="Helps N.R."/>
            <person name="Tunggal B."/>
            <person name="Rivero F."/>
            <person name="John U."/>
            <person name="Schleicher M."/>
            <person name="Eichinger L."/>
            <person name="Platzer M."/>
            <person name="Noegel A.A."/>
            <person name="Schaap P."/>
            <person name="Gloeckner G."/>
        </authorList>
    </citation>
    <scope>NUCLEOTIDE SEQUENCE [LARGE SCALE GENOMIC DNA]</scope>
    <source>
        <strain evidence="3">ATCC 26659 / Pp 5 / PN500</strain>
    </source>
</reference>
<keyword evidence="3" id="KW-1185">Reference proteome</keyword>
<sequence length="1846" mass="195704">MRMFDQLKFDDISESKISGPIVNGTGFFQYKNDVQNYEFDNDLTFHYQNRISSENGQIQFNSVFNEFDKVTFYNSNPNNLVSIKVSLIPKAENPNQFLNFSSLGIGCKDSPMLEWGKGLPNVNVFLTGSDDYRITGGSFLLDNIYSNQCLRKRTLSQHIHTLGHYNKGGFDGNSKFNVLHNPSSLHMIFERSAQDFYFIVGSVDQEDQLFITAFDENGVQYNIYNNWKNPTYGSLKESDIFNQIRYQSRGDHMYLSSIISDHSNNFLLFAVKRNTSKIIVEYATTNSGGSVFYSLFGIVNYGLVDESKCEPSTLHRLTIDYNNSVNGSPNCPCLSNTIGTDQRVPTFTFEYKPGSCEAHLVARVYLVDQMNQGSGVVSTWRIEIINYSPFPISNIVFSLNLEPKEKWEMRSYNGDFILPQWRLNNPIHTGEFHSAGIRIDSAESLKVIILDSDCQPKVIIPSPPLIELETLPPNPYPRTFTPYSQSSSSESIPPNPPGFSPQVSTTIYDISSNNVGTPFHYNSQQLNTGFDFTGVGAENTYSFSSFSGIFSPETTYDLSGSTIGEIPSFTPIQSGPPNIQPPYSSEEEHTLSTPSLPISTAIYTTSKSTTSTPPIDISRTDSFNPHGEVVFPTSTIGSTTSTSTLSSSSSSTITEVQSTPKPTTISTSTTMNSGIPTPTPSRTSTSSTTSGVQTTPTPTPHHHRRTTNSFEFIAEPPESTTSTTSTTTISGRPSTISTITTTNSVPTPSLPSASTTSDQHGQSINPPSITMSTTLSTTNSVPTPSPPLASTTSDQHGQSINSPSTTTISGRPSTISTITTTNSAPTPSPPLASTTSDQHGQSINPPSTTMSTTLSTTNSVPKPSPPLASTTSDQHGQSINPPSTTMSTTLSTTNSVPTPSPPLASTTSDQHGQSINPPSTTMSTTLSTTNSVPKPSPPLASTTSDQHGQSINPPSTMSTTTTTTSEPTPSPPSATSTTTTNSAPTPSPPLASTTSDQHGQSINPPSTTTTLSTTNSAPTPSPPSTTMSTTLSTTNSAPTPSPPSTMSTTTTNLAPTPSPPLASTTSDQHGQSINPPSTMSTTTTATSEPTPSPPSTMSTTTTNSAPTPSPPLASTTSDQHGQSINPPSTTTTLSTTNSAPTPSPPSATMSTTLSTTNSEPTPSPPSTMSTTTTTNSGLTPSPPLASTMSDQHGQSINPPPTTTLSTTNSAPTPSPPSTTTTNSVSTPSPPLASTTSDQHGESINPPSTSSRGSTPDSQSDSSDFSIDLPIDITSTASTTSTIGSPITSSTSISITSSSSSSIPATSSSTTTSTTSTGTIPVTSSSSTIGTTEPSTSSISTTSLSTGSIPAISSSTGGAPTTSTTTSTGTIPATSSSSTIGTTEPSTSSMSTTTSSTSSIPTTSSLTTGSAPTTSTSSSSSTLNTSSSTIGTVPTTSTLTPTNIGTTSSTTLEIDTRSNIFCRPPCAPSPSLPITPDNCICPTNTEGNQHPPRNSPQNTNPTIAPSTTTTSTMPISTTSTIEGQTTPTPTPSSNGTQTNIYPRPVPTKPPYIPPHLVPGTPRSILFDGDGDVTPAGRIELMKPDPQGLPSSNSPLLVDHAQVYQYFRETSKVHPIEGVKAFLFVPMFYDVKYAAVSDKNGTVHFKDSDLNMNQKIGVEFEIPKGMMITRDHPPFTTTLPYEVQFENISAGANDNMFIMGMVWNDTSGDGHFTVGRDHPLSNITMRLYVDDNAVAEAVTKENGIYIFDISRPFTNGYIEVDHQYQDVFTTAPVRHSIIEDLPSSQSILRASKSFTYFSTGGFDDDFKVRSPTFDAPHNFWGPNFALTSKRVPPRVVKRKDIANINNKN</sequence>
<protein>
    <submittedName>
        <fullName evidence="2">Uncharacterized protein</fullName>
    </submittedName>
</protein>
<dbReference type="OMA" id="QHGQSIN"/>
<feature type="compositionally biased region" description="Low complexity" evidence="1">
    <location>
        <begin position="1498"/>
        <end position="1538"/>
    </location>
</feature>
<feature type="compositionally biased region" description="Low complexity" evidence="1">
    <location>
        <begin position="772"/>
        <end position="793"/>
    </location>
</feature>
<feature type="compositionally biased region" description="Low complexity" evidence="1">
    <location>
        <begin position="953"/>
        <end position="995"/>
    </location>
</feature>
<feature type="compositionally biased region" description="Low complexity" evidence="1">
    <location>
        <begin position="633"/>
        <end position="670"/>
    </location>
</feature>
<organism evidence="2 3">
    <name type="scientific">Heterostelium pallidum (strain ATCC 26659 / Pp 5 / PN500)</name>
    <name type="common">Cellular slime mold</name>
    <name type="synonym">Polysphondylium pallidum</name>
    <dbReference type="NCBI Taxonomy" id="670386"/>
    <lineage>
        <taxon>Eukaryota</taxon>
        <taxon>Amoebozoa</taxon>
        <taxon>Evosea</taxon>
        <taxon>Eumycetozoa</taxon>
        <taxon>Dictyostelia</taxon>
        <taxon>Acytosteliales</taxon>
        <taxon>Acytosteliaceae</taxon>
        <taxon>Heterostelium</taxon>
    </lineage>
</organism>
<feature type="compositionally biased region" description="Polar residues" evidence="1">
    <location>
        <begin position="1484"/>
        <end position="1497"/>
    </location>
</feature>
<dbReference type="GeneID" id="31356019"/>
<feature type="compositionally biased region" description="Polar residues" evidence="1">
    <location>
        <begin position="939"/>
        <end position="952"/>
    </location>
</feature>
<dbReference type="InParanoid" id="D3AWL1"/>